<evidence type="ECO:0000259" key="2">
    <source>
        <dbReference type="Pfam" id="PF13827"/>
    </source>
</evidence>
<name>A0ABS8NPK1_9XANT</name>
<evidence type="ECO:0000313" key="3">
    <source>
        <dbReference type="EMBL" id="MCD0264982.1"/>
    </source>
</evidence>
<keyword evidence="4" id="KW-1185">Reference proteome</keyword>
<protein>
    <submittedName>
        <fullName evidence="3">DUF4189 domain-containing protein</fullName>
    </submittedName>
</protein>
<keyword evidence="1" id="KW-0732">Signal</keyword>
<accession>A0ABS8NPK1</accession>
<gene>
    <name evidence="3" type="ORF">JWH11_00660</name>
</gene>
<organism evidence="3 4">
    <name type="scientific">Xanthomonas melonis</name>
    <dbReference type="NCBI Taxonomy" id="56456"/>
    <lineage>
        <taxon>Bacteria</taxon>
        <taxon>Pseudomonadati</taxon>
        <taxon>Pseudomonadota</taxon>
        <taxon>Gammaproteobacteria</taxon>
        <taxon>Lysobacterales</taxon>
        <taxon>Lysobacteraceae</taxon>
        <taxon>Xanthomonas</taxon>
    </lineage>
</organism>
<dbReference type="Pfam" id="PF13827">
    <property type="entry name" value="DUF4189"/>
    <property type="match status" value="1"/>
</dbReference>
<feature type="domain" description="DUF4189" evidence="2">
    <location>
        <begin position="62"/>
        <end position="163"/>
    </location>
</feature>
<dbReference type="RefSeq" id="WP_230434044.1">
    <property type="nucleotide sequence ID" value="NZ_JAFFQI010000132.1"/>
</dbReference>
<comment type="caution">
    <text evidence="3">The sequence shown here is derived from an EMBL/GenBank/DDBJ whole genome shotgun (WGS) entry which is preliminary data.</text>
</comment>
<sequence>MNVKIFAFLLVLTSAFSAAAEQGCPPGQYPIGGQGVAACAPIPQGGSGQQDPKPIGKWIKTWGSVAHDPKNGILGVSLGKLSKREAEKDALNKCLEGGGASCKVWESYQNQCAAIAGPQKDGRDVPGAPYFARGPSLEDVENRAKDGCASASGFRCGVLYSACSEPFFMNY</sequence>
<feature type="signal peptide" evidence="1">
    <location>
        <begin position="1"/>
        <end position="19"/>
    </location>
</feature>
<evidence type="ECO:0000313" key="4">
    <source>
        <dbReference type="Proteomes" id="UP001430396"/>
    </source>
</evidence>
<evidence type="ECO:0000256" key="1">
    <source>
        <dbReference type="SAM" id="SignalP"/>
    </source>
</evidence>
<reference evidence="3" key="1">
    <citation type="submission" date="2021-02" db="EMBL/GenBank/DDBJ databases">
        <title>Copper resistance gene diversity in local Xanthomonas species at agrochemical polluted sites in Trinidad, Trinidad and Tobago.</title>
        <authorList>
            <person name="Ramnarine S.D.B.J."/>
            <person name="Ramsubhag A."/>
            <person name="Jayaraman J."/>
        </authorList>
    </citation>
    <scope>NUCLEOTIDE SEQUENCE</scope>
    <source>
        <strain evidence="3">CaNP6A</strain>
    </source>
</reference>
<dbReference type="Proteomes" id="UP001430396">
    <property type="component" value="Unassembled WGS sequence"/>
</dbReference>
<proteinExistence type="predicted"/>
<dbReference type="InterPro" id="IPR025240">
    <property type="entry name" value="DUF4189"/>
</dbReference>
<dbReference type="EMBL" id="JAFFQI010000132">
    <property type="protein sequence ID" value="MCD0264982.1"/>
    <property type="molecule type" value="Genomic_DNA"/>
</dbReference>
<feature type="chain" id="PRO_5045601204" evidence="1">
    <location>
        <begin position="20"/>
        <end position="171"/>
    </location>
</feature>